<proteinExistence type="predicted"/>
<feature type="compositionally biased region" description="Low complexity" evidence="2">
    <location>
        <begin position="113"/>
        <end position="127"/>
    </location>
</feature>
<dbReference type="InterPro" id="IPR002110">
    <property type="entry name" value="Ankyrin_rpt"/>
</dbReference>
<keyword evidence="5" id="KW-1185">Reference proteome</keyword>
<evidence type="ECO:0000256" key="1">
    <source>
        <dbReference type="PROSITE-ProRule" id="PRU00023"/>
    </source>
</evidence>
<evidence type="ECO:0000313" key="4">
    <source>
        <dbReference type="EMBL" id="PVY36025.1"/>
    </source>
</evidence>
<comment type="caution">
    <text evidence="4">The sequence shown here is derived from an EMBL/GenBank/DDBJ whole genome shotgun (WGS) entry which is preliminary data.</text>
</comment>
<keyword evidence="3" id="KW-1133">Transmembrane helix</keyword>
<evidence type="ECO:0000256" key="3">
    <source>
        <dbReference type="SAM" id="Phobius"/>
    </source>
</evidence>
<dbReference type="OrthoDB" id="407974at2"/>
<name>A0A2U1AI28_9BACT</name>
<feature type="repeat" description="ANK" evidence="1">
    <location>
        <begin position="225"/>
        <end position="257"/>
    </location>
</feature>
<organism evidence="4 5">
    <name type="scientific">Victivallis vadensis</name>
    <dbReference type="NCBI Taxonomy" id="172901"/>
    <lineage>
        <taxon>Bacteria</taxon>
        <taxon>Pseudomonadati</taxon>
        <taxon>Lentisphaerota</taxon>
        <taxon>Lentisphaeria</taxon>
        <taxon>Victivallales</taxon>
        <taxon>Victivallaceae</taxon>
        <taxon>Victivallis</taxon>
    </lineage>
</organism>
<evidence type="ECO:0000256" key="2">
    <source>
        <dbReference type="SAM" id="MobiDB-lite"/>
    </source>
</evidence>
<dbReference type="GeneID" id="78296894"/>
<evidence type="ECO:0008006" key="6">
    <source>
        <dbReference type="Google" id="ProtNLM"/>
    </source>
</evidence>
<dbReference type="Proteomes" id="UP000245959">
    <property type="component" value="Unassembled WGS sequence"/>
</dbReference>
<dbReference type="RefSeq" id="WP_116885623.1">
    <property type="nucleotide sequence ID" value="NZ_CABMMC010000105.1"/>
</dbReference>
<dbReference type="Gene3D" id="1.25.40.20">
    <property type="entry name" value="Ankyrin repeat-containing domain"/>
    <property type="match status" value="1"/>
</dbReference>
<dbReference type="AlphaFoldDB" id="A0A2U1AI28"/>
<dbReference type="InterPro" id="IPR036770">
    <property type="entry name" value="Ankyrin_rpt-contain_sf"/>
</dbReference>
<accession>A0A2U1AI28</accession>
<sequence>MAELVNCPNCGLDYEIYPELVGVTLWCERCGCSFCVSRCLPDSIYMNTSGGVFLYPAARLEEMLESGELSCDAVCLSPDCVNWMSYTELFDRMPLEVELLNLPLPVPEPEAAPPVAVSPEEPPAVEMPEPEEEPEEYAEPEEPPRRASSFAGFFVLFKGVTSLLILLGLIAAFVIFMLYHTSGEVNDFITKEATVRSIMERAGREPDGRMVKLLLKTAVKADPAEATAELFQAVRSERADLVKLLLEAGVTPNARTKVGMTVLVDAIGPPPSVLDPLTAPEGSEEWEKKRGELRIGESEGKLEVIRALIAGGADVNLQSFYQNGRLVTPLGNAKEFRYRKIEMMLREAGARE</sequence>
<protein>
    <recommendedName>
        <fullName evidence="6">Ankyrin repeat protein</fullName>
    </recommendedName>
</protein>
<gene>
    <name evidence="4" type="ORF">C8D82_13825</name>
</gene>
<feature type="compositionally biased region" description="Acidic residues" evidence="2">
    <location>
        <begin position="128"/>
        <end position="141"/>
    </location>
</feature>
<dbReference type="PROSITE" id="PS50088">
    <property type="entry name" value="ANK_REPEAT"/>
    <property type="match status" value="1"/>
</dbReference>
<evidence type="ECO:0000313" key="5">
    <source>
        <dbReference type="Proteomes" id="UP000245959"/>
    </source>
</evidence>
<keyword evidence="3" id="KW-0472">Membrane</keyword>
<reference evidence="4 5" key="1">
    <citation type="submission" date="2018-04" db="EMBL/GenBank/DDBJ databases">
        <title>Genomic Encyclopedia of Type Strains, Phase IV (KMG-IV): sequencing the most valuable type-strain genomes for metagenomic binning, comparative biology and taxonomic classification.</title>
        <authorList>
            <person name="Goeker M."/>
        </authorList>
    </citation>
    <scope>NUCLEOTIDE SEQUENCE [LARGE SCALE GENOMIC DNA]</scope>
    <source>
        <strain evidence="4 5">DSM 14823</strain>
    </source>
</reference>
<dbReference type="SUPFAM" id="SSF48403">
    <property type="entry name" value="Ankyrin repeat"/>
    <property type="match status" value="1"/>
</dbReference>
<keyword evidence="3" id="KW-0812">Transmembrane</keyword>
<dbReference type="EMBL" id="QEKH01000038">
    <property type="protein sequence ID" value="PVY36025.1"/>
    <property type="molecule type" value="Genomic_DNA"/>
</dbReference>
<feature type="transmembrane region" description="Helical" evidence="3">
    <location>
        <begin position="155"/>
        <end position="179"/>
    </location>
</feature>
<feature type="region of interest" description="Disordered" evidence="2">
    <location>
        <begin position="111"/>
        <end position="144"/>
    </location>
</feature>
<keyword evidence="1" id="KW-0040">ANK repeat</keyword>